<comment type="caution">
    <text evidence="4">The sequence shown here is derived from an EMBL/GenBank/DDBJ whole genome shotgun (WGS) entry which is preliminary data.</text>
</comment>
<feature type="domain" description="Myb-like" evidence="2">
    <location>
        <begin position="1"/>
        <end position="52"/>
    </location>
</feature>
<dbReference type="CDD" id="cd00167">
    <property type="entry name" value="SANT"/>
    <property type="match status" value="2"/>
</dbReference>
<evidence type="ECO:0000313" key="5">
    <source>
        <dbReference type="Proteomes" id="UP001391051"/>
    </source>
</evidence>
<feature type="domain" description="HTH myb-type" evidence="3">
    <location>
        <begin position="57"/>
        <end position="107"/>
    </location>
</feature>
<dbReference type="InterPro" id="IPR017930">
    <property type="entry name" value="Myb_dom"/>
</dbReference>
<feature type="domain" description="Myb-like" evidence="2">
    <location>
        <begin position="53"/>
        <end position="103"/>
    </location>
</feature>
<keyword evidence="5" id="KW-1185">Reference proteome</keyword>
<dbReference type="Proteomes" id="UP001391051">
    <property type="component" value="Unassembled WGS sequence"/>
</dbReference>
<dbReference type="EMBL" id="JAQQWE010000001">
    <property type="protein sequence ID" value="KAK7967350.1"/>
    <property type="molecule type" value="Genomic_DNA"/>
</dbReference>
<dbReference type="InterPro" id="IPR009057">
    <property type="entry name" value="Homeodomain-like_sf"/>
</dbReference>
<dbReference type="PANTHER" id="PTHR45614:SF25">
    <property type="entry name" value="MYB PROTEIN"/>
    <property type="match status" value="1"/>
</dbReference>
<evidence type="ECO:0000259" key="2">
    <source>
        <dbReference type="PROSITE" id="PS50090"/>
    </source>
</evidence>
<dbReference type="PROSITE" id="PS51294">
    <property type="entry name" value="HTH_MYB"/>
    <property type="match status" value="2"/>
</dbReference>
<proteinExistence type="predicted"/>
<protein>
    <submittedName>
        <fullName evidence="4">Uncharacterized protein</fullName>
    </submittedName>
</protein>
<dbReference type="InterPro" id="IPR050560">
    <property type="entry name" value="MYB_TF"/>
</dbReference>
<gene>
    <name evidence="4" type="ORF">PG986_001627</name>
</gene>
<dbReference type="InterPro" id="IPR001005">
    <property type="entry name" value="SANT/Myb"/>
</dbReference>
<dbReference type="GeneID" id="92070911"/>
<dbReference type="PANTHER" id="PTHR45614">
    <property type="entry name" value="MYB PROTEIN-RELATED"/>
    <property type="match status" value="1"/>
</dbReference>
<feature type="domain" description="HTH myb-type" evidence="3">
    <location>
        <begin position="1"/>
        <end position="56"/>
    </location>
</feature>
<feature type="region of interest" description="Disordered" evidence="1">
    <location>
        <begin position="254"/>
        <end position="292"/>
    </location>
</feature>
<evidence type="ECO:0000259" key="3">
    <source>
        <dbReference type="PROSITE" id="PS51294"/>
    </source>
</evidence>
<dbReference type="SMART" id="SM00717">
    <property type="entry name" value="SANT"/>
    <property type="match status" value="2"/>
</dbReference>
<organism evidence="4 5">
    <name type="scientific">Apiospora aurea</name>
    <dbReference type="NCBI Taxonomy" id="335848"/>
    <lineage>
        <taxon>Eukaryota</taxon>
        <taxon>Fungi</taxon>
        <taxon>Dikarya</taxon>
        <taxon>Ascomycota</taxon>
        <taxon>Pezizomycotina</taxon>
        <taxon>Sordariomycetes</taxon>
        <taxon>Xylariomycetidae</taxon>
        <taxon>Amphisphaeriales</taxon>
        <taxon>Apiosporaceae</taxon>
        <taxon>Apiospora</taxon>
    </lineage>
</organism>
<accession>A0ABR1QZ43</accession>
<dbReference type="Gene3D" id="1.10.10.60">
    <property type="entry name" value="Homeodomain-like"/>
    <property type="match status" value="2"/>
</dbReference>
<dbReference type="RefSeq" id="XP_066706742.1">
    <property type="nucleotide sequence ID" value="XM_066837849.1"/>
</dbReference>
<reference evidence="4 5" key="1">
    <citation type="submission" date="2023-01" db="EMBL/GenBank/DDBJ databases">
        <title>Analysis of 21 Apiospora genomes using comparative genomics revels a genus with tremendous synthesis potential of carbohydrate active enzymes and secondary metabolites.</title>
        <authorList>
            <person name="Sorensen T."/>
        </authorList>
    </citation>
    <scope>NUCLEOTIDE SEQUENCE [LARGE SCALE GENOMIC DNA]</scope>
    <source>
        <strain evidence="4 5">CBS 24483</strain>
    </source>
</reference>
<feature type="compositionally biased region" description="Polar residues" evidence="1">
    <location>
        <begin position="258"/>
        <end position="278"/>
    </location>
</feature>
<evidence type="ECO:0000256" key="1">
    <source>
        <dbReference type="SAM" id="MobiDB-lite"/>
    </source>
</evidence>
<feature type="region of interest" description="Disordered" evidence="1">
    <location>
        <begin position="176"/>
        <end position="213"/>
    </location>
</feature>
<feature type="compositionally biased region" description="Low complexity" evidence="1">
    <location>
        <begin position="176"/>
        <end position="188"/>
    </location>
</feature>
<dbReference type="Pfam" id="PF00249">
    <property type="entry name" value="Myb_DNA-binding"/>
    <property type="match status" value="2"/>
</dbReference>
<dbReference type="PROSITE" id="PS50090">
    <property type="entry name" value="MYB_LIKE"/>
    <property type="match status" value="2"/>
</dbReference>
<evidence type="ECO:0000313" key="4">
    <source>
        <dbReference type="EMBL" id="KAK7967350.1"/>
    </source>
</evidence>
<dbReference type="SUPFAM" id="SSF46689">
    <property type="entry name" value="Homeodomain-like"/>
    <property type="match status" value="1"/>
</dbReference>
<sequence>MANQRRGPWSTEEDHTLMDLVHSQGALNWVKIAQMLDSRTPKQCRERYHQNLKPSLNHDPISPEEGMLIEKLVTELGKRWAEIARRLHNRSDNAVKNWWNGSMNRRRRLHRRRGPGYDESMVHSVHSVHSGHSSYPRPEPLQLSGAIPQYPSVYPTTLSPTATGRFPQYWGVHSGLPSPSSTSPGGESFWEGETGSHYTTSPTSAGHPDVELPPLKRRAEGCSPPVAFEYRPCQKVSVMYGSDVRLPPIRANLERPSQLPTAPNSPVASASLRNQSEATSKDSRMKVGNLLS</sequence>
<name>A0ABR1QZ43_9PEZI</name>